<comment type="caution">
    <text evidence="1">The sequence shown here is derived from an EMBL/GenBank/DDBJ whole genome shotgun (WGS) entry which is preliminary data.</text>
</comment>
<evidence type="ECO:0000313" key="2">
    <source>
        <dbReference type="Proteomes" id="UP000824219"/>
    </source>
</evidence>
<protein>
    <submittedName>
        <fullName evidence="1">Uncharacterized protein</fullName>
    </submittedName>
</protein>
<sequence>MDSEENRSILCVCSGRFRYCPCPPFPLPVRLHWPPLMGLMGPGVLSAAEEMSFAVDIYHHHRRHVLRIGRRKSGLAWDLSREARRIEEKYSPLRCDQHRNWDLMLLCGNHHERWKETPMLHRRGRPFACPSRSIGSFQ</sequence>
<dbReference type="AlphaFoldDB" id="A0A9D3SMH0"/>
<keyword evidence="2" id="KW-1185">Reference proteome</keyword>
<dbReference type="Proteomes" id="UP000824219">
    <property type="component" value="Linkage Group LG08"/>
</dbReference>
<name>A0A9D3SMH0_9TELE</name>
<accession>A0A9D3SMH0</accession>
<proteinExistence type="predicted"/>
<evidence type="ECO:0000313" key="1">
    <source>
        <dbReference type="EMBL" id="KAG7329557.1"/>
    </source>
</evidence>
<dbReference type="EMBL" id="JAHKSW010000008">
    <property type="protein sequence ID" value="KAG7329557.1"/>
    <property type="molecule type" value="Genomic_DNA"/>
</dbReference>
<gene>
    <name evidence="1" type="ORF">KOW79_007731</name>
</gene>
<reference evidence="1 2" key="1">
    <citation type="submission" date="2021-06" db="EMBL/GenBank/DDBJ databases">
        <title>Chromosome-level genome assembly of the red-tail catfish (Hemibagrus wyckioides).</title>
        <authorList>
            <person name="Shao F."/>
        </authorList>
    </citation>
    <scope>NUCLEOTIDE SEQUENCE [LARGE SCALE GENOMIC DNA]</scope>
    <source>
        <strain evidence="1">EC202008001</strain>
        <tissue evidence="1">Blood</tissue>
    </source>
</reference>
<organism evidence="1 2">
    <name type="scientific">Hemibagrus wyckioides</name>
    <dbReference type="NCBI Taxonomy" id="337641"/>
    <lineage>
        <taxon>Eukaryota</taxon>
        <taxon>Metazoa</taxon>
        <taxon>Chordata</taxon>
        <taxon>Craniata</taxon>
        <taxon>Vertebrata</taxon>
        <taxon>Euteleostomi</taxon>
        <taxon>Actinopterygii</taxon>
        <taxon>Neopterygii</taxon>
        <taxon>Teleostei</taxon>
        <taxon>Ostariophysi</taxon>
        <taxon>Siluriformes</taxon>
        <taxon>Bagridae</taxon>
        <taxon>Hemibagrus</taxon>
    </lineage>
</organism>